<dbReference type="EMBL" id="CP036401">
    <property type="protein sequence ID" value="QBI03266.1"/>
    <property type="molecule type" value="Genomic_DNA"/>
</dbReference>
<reference evidence="3 4" key="2">
    <citation type="submission" date="2019-02" db="EMBL/GenBank/DDBJ databases">
        <title>Draft Genome Sequences of Six Type Strains of the Genus Massilia.</title>
        <authorList>
            <person name="Miess H."/>
            <person name="Frediansyhah A."/>
            <person name="Gross H."/>
        </authorList>
    </citation>
    <scope>NUCLEOTIDE SEQUENCE [LARGE SCALE GENOMIC DNA]</scope>
    <source>
        <strain evidence="3 4">DSM 17472</strain>
    </source>
</reference>
<reference evidence="2" key="3">
    <citation type="submission" date="2022-12" db="EMBL/GenBank/DDBJ databases">
        <authorList>
            <person name="Sun Q."/>
            <person name="Kim S."/>
        </authorList>
    </citation>
    <scope>NUCLEOTIDE SEQUENCE</scope>
    <source>
        <strain evidence="2">KCTC 12343</strain>
    </source>
</reference>
<keyword evidence="4" id="KW-1185">Reference proteome</keyword>
<evidence type="ECO:0000313" key="2">
    <source>
        <dbReference type="EMBL" id="GGY68276.1"/>
    </source>
</evidence>
<evidence type="ECO:0000313" key="5">
    <source>
        <dbReference type="Proteomes" id="UP000628442"/>
    </source>
</evidence>
<dbReference type="InterPro" id="IPR041238">
    <property type="entry name" value="Rap1a"/>
</dbReference>
<protein>
    <recommendedName>
        <fullName evidence="1">Rap1a immunity protein domain-containing protein</fullName>
    </recommendedName>
</protein>
<proteinExistence type="predicted"/>
<dbReference type="Pfam" id="PF18602">
    <property type="entry name" value="Rap1a"/>
    <property type="match status" value="1"/>
</dbReference>
<feature type="domain" description="Rap1a immunity protein" evidence="1">
    <location>
        <begin position="70"/>
        <end position="145"/>
    </location>
</feature>
<dbReference type="Proteomes" id="UP000292307">
    <property type="component" value="Chromosome"/>
</dbReference>
<dbReference type="EMBL" id="BMWV01000023">
    <property type="protein sequence ID" value="GGY68276.1"/>
    <property type="molecule type" value="Genomic_DNA"/>
</dbReference>
<dbReference type="Gene3D" id="1.10.890.40">
    <property type="match status" value="1"/>
</dbReference>
<dbReference type="Proteomes" id="UP000628442">
    <property type="component" value="Unassembled WGS sequence"/>
</dbReference>
<organism evidence="2 5">
    <name type="scientific">Pseudoduganella albidiflava</name>
    <dbReference type="NCBI Taxonomy" id="321983"/>
    <lineage>
        <taxon>Bacteria</taxon>
        <taxon>Pseudomonadati</taxon>
        <taxon>Pseudomonadota</taxon>
        <taxon>Betaproteobacteria</taxon>
        <taxon>Burkholderiales</taxon>
        <taxon>Oxalobacteraceae</taxon>
        <taxon>Telluria group</taxon>
        <taxon>Pseudoduganella</taxon>
    </lineage>
</organism>
<reference evidence="2" key="1">
    <citation type="journal article" date="2014" name="Int. J. Syst. Evol. Microbiol.">
        <title>Complete genome sequence of Corynebacterium casei LMG S-19264T (=DSM 44701T), isolated from a smear-ripened cheese.</title>
        <authorList>
            <consortium name="US DOE Joint Genome Institute (JGI-PGF)"/>
            <person name="Walter F."/>
            <person name="Albersmeier A."/>
            <person name="Kalinowski J."/>
            <person name="Ruckert C."/>
        </authorList>
    </citation>
    <scope>NUCLEOTIDE SEQUENCE</scope>
    <source>
        <strain evidence="2">KCTC 12343</strain>
    </source>
</reference>
<accession>A0A411X2L6</accession>
<evidence type="ECO:0000259" key="1">
    <source>
        <dbReference type="Pfam" id="PF18602"/>
    </source>
</evidence>
<dbReference type="OrthoDB" id="8758755at2"/>
<gene>
    <name evidence="3" type="ORF">EYF70_22385</name>
    <name evidence="2" type="ORF">GCM10007387_58080</name>
</gene>
<dbReference type="AlphaFoldDB" id="A0A411X2L6"/>
<name>A0A411X2L6_9BURK</name>
<sequence length="152" mass="16953">MRPSPPPAHQGFFLQQLLPSHQFQAVLRFKEAALLIISGFVALSPSVAHAQSPYAYTLTGDRFVQMIGSTKSLDSYEYTLREKAYSYLDGVRDGTEGRDWCDVNQLKTPDLAYELAADLARLPAAERKKNASILLLDLLRRRFPCPVKGGNP</sequence>
<evidence type="ECO:0000313" key="3">
    <source>
        <dbReference type="EMBL" id="QBI03266.1"/>
    </source>
</evidence>
<evidence type="ECO:0000313" key="4">
    <source>
        <dbReference type="Proteomes" id="UP000292307"/>
    </source>
</evidence>